<comment type="caution">
    <text evidence="1">The sequence shown here is derived from an EMBL/GenBank/DDBJ whole genome shotgun (WGS) entry which is preliminary data.</text>
</comment>
<evidence type="ECO:0000313" key="2">
    <source>
        <dbReference type="Proteomes" id="UP000562492"/>
    </source>
</evidence>
<organism evidence="1 2">
    <name type="scientific">Comamonas odontotermitis</name>
    <dbReference type="NCBI Taxonomy" id="379895"/>
    <lineage>
        <taxon>Bacteria</taxon>
        <taxon>Pseudomonadati</taxon>
        <taxon>Pseudomonadota</taxon>
        <taxon>Betaproteobacteria</taxon>
        <taxon>Burkholderiales</taxon>
        <taxon>Comamonadaceae</taxon>
        <taxon>Comamonas</taxon>
    </lineage>
</organism>
<accession>A0ABR6RFP9</accession>
<keyword evidence="2" id="KW-1185">Reference proteome</keyword>
<gene>
    <name evidence="1" type="ORF">HNP33_002058</name>
</gene>
<dbReference type="Proteomes" id="UP000562492">
    <property type="component" value="Unassembled WGS sequence"/>
</dbReference>
<evidence type="ECO:0000313" key="1">
    <source>
        <dbReference type="EMBL" id="MBB6577990.1"/>
    </source>
</evidence>
<dbReference type="EMBL" id="JACHKZ010000010">
    <property type="protein sequence ID" value="MBB6577990.1"/>
    <property type="molecule type" value="Genomic_DNA"/>
</dbReference>
<protein>
    <submittedName>
        <fullName evidence="1">Uncharacterized protein</fullName>
    </submittedName>
</protein>
<name>A0ABR6RFP9_9BURK</name>
<proteinExistence type="predicted"/>
<sequence>MDSEYTADRPLTEAERLVNVRYLGHCLHENRKVWKSITMGWGSRCLDCGEEILIGYHSHCTRLPDDVLAEAWSLEHVKTAVSPVNGSQVEKALEKEGWRVKYFGVNGRTACEIRKDSAVLRTPFFDTQAEAIVEAGAMTLENYIPRRSFSMLTTGF</sequence>
<reference evidence="1 2" key="1">
    <citation type="submission" date="2020-08" db="EMBL/GenBank/DDBJ databases">
        <title>Functional genomics of gut bacteria from endangered species of beetles.</title>
        <authorList>
            <person name="Carlos-Shanley C."/>
        </authorList>
    </citation>
    <scope>NUCLEOTIDE SEQUENCE [LARGE SCALE GENOMIC DNA]</scope>
    <source>
        <strain evidence="1 2">S00124</strain>
    </source>
</reference>
<dbReference type="RefSeq" id="WP_184708009.1">
    <property type="nucleotide sequence ID" value="NZ_JACHKZ010000010.1"/>
</dbReference>